<dbReference type="SUPFAM" id="SSF53448">
    <property type="entry name" value="Nucleotide-diphospho-sugar transferases"/>
    <property type="match status" value="1"/>
</dbReference>
<evidence type="ECO:0000313" key="2">
    <source>
        <dbReference type="EMBL" id="MFD2312081.1"/>
    </source>
</evidence>
<dbReference type="InterPro" id="IPR001173">
    <property type="entry name" value="Glyco_trans_2-like"/>
</dbReference>
<proteinExistence type="predicted"/>
<keyword evidence="2" id="KW-0808">Transferase</keyword>
<dbReference type="Gene3D" id="3.90.550.10">
    <property type="entry name" value="Spore Coat Polysaccharide Biosynthesis Protein SpsA, Chain A"/>
    <property type="match status" value="1"/>
</dbReference>
<evidence type="ECO:0000259" key="1">
    <source>
        <dbReference type="Pfam" id="PF00535"/>
    </source>
</evidence>
<keyword evidence="2" id="KW-0328">Glycosyltransferase</keyword>
<dbReference type="Proteomes" id="UP001597425">
    <property type="component" value="Unassembled WGS sequence"/>
</dbReference>
<keyword evidence="3" id="KW-1185">Reference proteome</keyword>
<accession>A0ABW5EET0</accession>
<dbReference type="PANTHER" id="PTHR43685:SF2">
    <property type="entry name" value="GLYCOSYLTRANSFERASE 2-LIKE DOMAIN-CONTAINING PROTEIN"/>
    <property type="match status" value="1"/>
</dbReference>
<feature type="domain" description="Glycosyltransferase 2-like" evidence="1">
    <location>
        <begin position="18"/>
        <end position="117"/>
    </location>
</feature>
<gene>
    <name evidence="2" type="ORF">ACFSKX_16795</name>
</gene>
<dbReference type="GO" id="GO:0016757">
    <property type="term" value="F:glycosyltransferase activity"/>
    <property type="evidence" value="ECO:0007669"/>
    <property type="project" value="UniProtKB-KW"/>
</dbReference>
<organism evidence="2 3">
    <name type="scientific">Microbulbifer halophilus</name>
    <dbReference type="NCBI Taxonomy" id="453963"/>
    <lineage>
        <taxon>Bacteria</taxon>
        <taxon>Pseudomonadati</taxon>
        <taxon>Pseudomonadota</taxon>
        <taxon>Gammaproteobacteria</taxon>
        <taxon>Cellvibrionales</taxon>
        <taxon>Microbulbiferaceae</taxon>
        <taxon>Microbulbifer</taxon>
    </lineage>
</organism>
<dbReference type="EC" id="2.4.-.-" evidence="2"/>
<sequence>MENASFKNYSGGRELKFTVVVPVCDHWHLVEDLLNCLERQTVSQDEFEILLIENGSKIFYSPKTRLKNVRILTCRKLGSYASRNLGVAAAKGEWLVFTDADCLPEHDWLERITCEVDRCDDEFHLFAGGITVVSESSSPNFYEIYDVLKGIPQFRYVKQGYAATANLTVHRKLFDRLGGFGEQLFSGGDADFCRRAAGRGAQLMYLPHAVVKHRARTTWQEVATKARRIKGGKICVRSRRKRIVAVIRSLLPPIIAIYRFAIDGGYPWRYRGVAISVQLRLWLVELKELARLTCNGEAERR</sequence>
<protein>
    <submittedName>
        <fullName evidence="2">Glycosyltransferase family 2 protein</fullName>
        <ecNumber evidence="2">2.4.-.-</ecNumber>
    </submittedName>
</protein>
<name>A0ABW5EET0_9GAMM</name>
<dbReference type="InterPro" id="IPR029044">
    <property type="entry name" value="Nucleotide-diphossugar_trans"/>
</dbReference>
<reference evidence="3" key="1">
    <citation type="journal article" date="2019" name="Int. J. Syst. Evol. Microbiol.">
        <title>The Global Catalogue of Microorganisms (GCM) 10K type strain sequencing project: providing services to taxonomists for standard genome sequencing and annotation.</title>
        <authorList>
            <consortium name="The Broad Institute Genomics Platform"/>
            <consortium name="The Broad Institute Genome Sequencing Center for Infectious Disease"/>
            <person name="Wu L."/>
            <person name="Ma J."/>
        </authorList>
    </citation>
    <scope>NUCLEOTIDE SEQUENCE [LARGE SCALE GENOMIC DNA]</scope>
    <source>
        <strain evidence="3">KCTC 12848</strain>
    </source>
</reference>
<evidence type="ECO:0000313" key="3">
    <source>
        <dbReference type="Proteomes" id="UP001597425"/>
    </source>
</evidence>
<dbReference type="InterPro" id="IPR050834">
    <property type="entry name" value="Glycosyltransf_2"/>
</dbReference>
<dbReference type="EMBL" id="JBHUJD010000028">
    <property type="protein sequence ID" value="MFD2312081.1"/>
    <property type="molecule type" value="Genomic_DNA"/>
</dbReference>
<dbReference type="RefSeq" id="WP_265722925.1">
    <property type="nucleotide sequence ID" value="NZ_JAPIVK010000032.1"/>
</dbReference>
<dbReference type="CDD" id="cd00761">
    <property type="entry name" value="Glyco_tranf_GTA_type"/>
    <property type="match status" value="1"/>
</dbReference>
<dbReference type="PANTHER" id="PTHR43685">
    <property type="entry name" value="GLYCOSYLTRANSFERASE"/>
    <property type="match status" value="1"/>
</dbReference>
<dbReference type="Pfam" id="PF00535">
    <property type="entry name" value="Glycos_transf_2"/>
    <property type="match status" value="1"/>
</dbReference>
<comment type="caution">
    <text evidence="2">The sequence shown here is derived from an EMBL/GenBank/DDBJ whole genome shotgun (WGS) entry which is preliminary data.</text>
</comment>